<evidence type="ECO:0000313" key="1">
    <source>
        <dbReference type="EMBL" id="GAF72748.1"/>
    </source>
</evidence>
<accession>X0RVC1</accession>
<protein>
    <submittedName>
        <fullName evidence="1">Uncharacterized protein</fullName>
    </submittedName>
</protein>
<sequence>MDGGTVSVEKQYNCNVCMERQPLAYLSGIQVRDRDINIVSACLSSWHICNRCVATIKGIDLEELDAPTGETLS</sequence>
<dbReference type="EMBL" id="BARS01008020">
    <property type="protein sequence ID" value="GAF72748.1"/>
    <property type="molecule type" value="Genomic_DNA"/>
</dbReference>
<dbReference type="AlphaFoldDB" id="X0RVC1"/>
<proteinExistence type="predicted"/>
<gene>
    <name evidence="1" type="ORF">S01H1_15367</name>
</gene>
<comment type="caution">
    <text evidence="1">The sequence shown here is derived from an EMBL/GenBank/DDBJ whole genome shotgun (WGS) entry which is preliminary data.</text>
</comment>
<reference evidence="1" key="1">
    <citation type="journal article" date="2014" name="Front. Microbiol.">
        <title>High frequency of phylogenetically diverse reductive dehalogenase-homologous genes in deep subseafloor sedimentary metagenomes.</title>
        <authorList>
            <person name="Kawai M."/>
            <person name="Futagami T."/>
            <person name="Toyoda A."/>
            <person name="Takaki Y."/>
            <person name="Nishi S."/>
            <person name="Hori S."/>
            <person name="Arai W."/>
            <person name="Tsubouchi T."/>
            <person name="Morono Y."/>
            <person name="Uchiyama I."/>
            <person name="Ito T."/>
            <person name="Fujiyama A."/>
            <person name="Inagaki F."/>
            <person name="Takami H."/>
        </authorList>
    </citation>
    <scope>NUCLEOTIDE SEQUENCE</scope>
    <source>
        <strain evidence="1">Expedition CK06-06</strain>
    </source>
</reference>
<name>X0RVC1_9ZZZZ</name>
<organism evidence="1">
    <name type="scientific">marine sediment metagenome</name>
    <dbReference type="NCBI Taxonomy" id="412755"/>
    <lineage>
        <taxon>unclassified sequences</taxon>
        <taxon>metagenomes</taxon>
        <taxon>ecological metagenomes</taxon>
    </lineage>
</organism>